<evidence type="ECO:0000313" key="3">
    <source>
        <dbReference type="Proteomes" id="UP000051952"/>
    </source>
</evidence>
<organism evidence="2 3">
    <name type="scientific">Bodo saltans</name>
    <name type="common">Flagellated protozoan</name>
    <dbReference type="NCBI Taxonomy" id="75058"/>
    <lineage>
        <taxon>Eukaryota</taxon>
        <taxon>Discoba</taxon>
        <taxon>Euglenozoa</taxon>
        <taxon>Kinetoplastea</taxon>
        <taxon>Metakinetoplastina</taxon>
        <taxon>Eubodonida</taxon>
        <taxon>Bodonidae</taxon>
        <taxon>Bodo</taxon>
    </lineage>
</organism>
<keyword evidence="1 2" id="KW-0812">Transmembrane</keyword>
<sequence>MSGGCSGAPISSVPLSARVMVSSSFTSTRPPTLLIDPTSHRKSLEFSASFLGRSAHQLQLQSTKFLRWALFLVVFPLVLYVVDALMASQRQADKATGSSSVVGMIEPTIGFIVEVLCLPPMMFVLGVACTALVLIAKLQRGDDAIIMGSQAEELRSLIEQFDWS</sequence>
<gene>
    <name evidence="2" type="ORF">BSAL_69175</name>
</gene>
<protein>
    <submittedName>
        <fullName evidence="2">Transmembrane protein, putative</fullName>
    </submittedName>
</protein>
<name>A0A0S4KG29_BODSA</name>
<keyword evidence="3" id="KW-1185">Reference proteome</keyword>
<proteinExistence type="predicted"/>
<keyword evidence="1" id="KW-1133">Transmembrane helix</keyword>
<dbReference type="EMBL" id="CYKH01000486">
    <property type="protein sequence ID" value="CUI14084.1"/>
    <property type="molecule type" value="Genomic_DNA"/>
</dbReference>
<accession>A0A0S4KG29</accession>
<reference evidence="3" key="1">
    <citation type="submission" date="2015-09" db="EMBL/GenBank/DDBJ databases">
        <authorList>
            <consortium name="Pathogen Informatics"/>
        </authorList>
    </citation>
    <scope>NUCLEOTIDE SEQUENCE [LARGE SCALE GENOMIC DNA]</scope>
    <source>
        <strain evidence="3">Lake Konstanz</strain>
    </source>
</reference>
<dbReference type="VEuPathDB" id="TriTrypDB:BSAL_69175"/>
<feature type="transmembrane region" description="Helical" evidence="1">
    <location>
        <begin position="108"/>
        <end position="135"/>
    </location>
</feature>
<evidence type="ECO:0000256" key="1">
    <source>
        <dbReference type="SAM" id="Phobius"/>
    </source>
</evidence>
<dbReference type="AlphaFoldDB" id="A0A0S4KG29"/>
<feature type="transmembrane region" description="Helical" evidence="1">
    <location>
        <begin position="65"/>
        <end position="88"/>
    </location>
</feature>
<dbReference type="Proteomes" id="UP000051952">
    <property type="component" value="Unassembled WGS sequence"/>
</dbReference>
<keyword evidence="1" id="KW-0472">Membrane</keyword>
<evidence type="ECO:0000313" key="2">
    <source>
        <dbReference type="EMBL" id="CUI14084.1"/>
    </source>
</evidence>